<organism evidence="1 2">
    <name type="scientific">Fragilariopsis cylindrus CCMP1102</name>
    <dbReference type="NCBI Taxonomy" id="635003"/>
    <lineage>
        <taxon>Eukaryota</taxon>
        <taxon>Sar</taxon>
        <taxon>Stramenopiles</taxon>
        <taxon>Ochrophyta</taxon>
        <taxon>Bacillariophyta</taxon>
        <taxon>Bacillariophyceae</taxon>
        <taxon>Bacillariophycidae</taxon>
        <taxon>Bacillariales</taxon>
        <taxon>Bacillariaceae</taxon>
        <taxon>Fragilariopsis</taxon>
    </lineage>
</organism>
<gene>
    <name evidence="1" type="ORF">FRACYDRAFT_246407</name>
</gene>
<dbReference type="OrthoDB" id="366390at2759"/>
<dbReference type="InParanoid" id="A0A1E7F0F8"/>
<protein>
    <submittedName>
        <fullName evidence="1">Uncharacterized protein</fullName>
    </submittedName>
</protein>
<proteinExistence type="predicted"/>
<dbReference type="Pfam" id="PF12796">
    <property type="entry name" value="Ank_2"/>
    <property type="match status" value="1"/>
</dbReference>
<dbReference type="SUPFAM" id="SSF48403">
    <property type="entry name" value="Ankyrin repeat"/>
    <property type="match status" value="1"/>
</dbReference>
<dbReference type="InterPro" id="IPR036770">
    <property type="entry name" value="Ankyrin_rpt-contain_sf"/>
</dbReference>
<name>A0A1E7F0F8_9STRA</name>
<keyword evidence="2" id="KW-1185">Reference proteome</keyword>
<accession>A0A1E7F0F8</accession>
<dbReference type="EMBL" id="KV784369">
    <property type="protein sequence ID" value="OEU11293.1"/>
    <property type="molecule type" value="Genomic_DNA"/>
</dbReference>
<dbReference type="AlphaFoldDB" id="A0A1E7F0F8"/>
<dbReference type="InterPro" id="IPR002110">
    <property type="entry name" value="Ankyrin_rpt"/>
</dbReference>
<sequence>MSSSSSRLSALRIGVYGEKNEKNPSTLTGMSLGFQQLEERLLRVPSTINIIGCDVTLENIQFVKQELINEKVDLKMDVNKIQVLCYCTVTPLMHFCKFGKLLIVKVLFLIGADCTQWSKNLNGEENNWFPMLIAATYGHLDICKWLFEYGGDAKYQINKEEAITGWTPLSVSYAAWVNQDSVAWLNDWDREGKTCRWLLQNGGGQHLSPKALRSFSCLRGQEEVNSNLLIMWMRENIQLYDTFILFLCGAATIAITATPRDGGTGKRKHKFKRERSLQILDGVPGIMEVIGDYMGLIQGKEIRMLKEFNELVFEHIDTHGWGN</sequence>
<reference evidence="1 2" key="1">
    <citation type="submission" date="2016-09" db="EMBL/GenBank/DDBJ databases">
        <title>Extensive genetic diversity and differential bi-allelic expression allows diatom success in the polar Southern Ocean.</title>
        <authorList>
            <consortium name="DOE Joint Genome Institute"/>
            <person name="Mock T."/>
            <person name="Otillar R.P."/>
            <person name="Strauss J."/>
            <person name="Dupont C."/>
            <person name="Frickenhaus S."/>
            <person name="Maumus F."/>
            <person name="Mcmullan M."/>
            <person name="Sanges R."/>
            <person name="Schmutz J."/>
            <person name="Toseland A."/>
            <person name="Valas R."/>
            <person name="Veluchamy A."/>
            <person name="Ward B.J."/>
            <person name="Allen A."/>
            <person name="Barry K."/>
            <person name="Falciatore A."/>
            <person name="Ferrante M."/>
            <person name="Fortunato A.E."/>
            <person name="Gloeckner G."/>
            <person name="Gruber A."/>
            <person name="Hipkin R."/>
            <person name="Janech M."/>
            <person name="Kroth P."/>
            <person name="Leese F."/>
            <person name="Lindquist E."/>
            <person name="Lyon B.R."/>
            <person name="Martin J."/>
            <person name="Mayer C."/>
            <person name="Parker M."/>
            <person name="Quesneville H."/>
            <person name="Raymond J."/>
            <person name="Uhlig C."/>
            <person name="Valentin K.U."/>
            <person name="Worden A.Z."/>
            <person name="Armbrust E.V."/>
            <person name="Bowler C."/>
            <person name="Green B."/>
            <person name="Moulton V."/>
            <person name="Van Oosterhout C."/>
            <person name="Grigoriev I."/>
        </authorList>
    </citation>
    <scope>NUCLEOTIDE SEQUENCE [LARGE SCALE GENOMIC DNA]</scope>
    <source>
        <strain evidence="1 2">CCMP1102</strain>
    </source>
</reference>
<evidence type="ECO:0000313" key="2">
    <source>
        <dbReference type="Proteomes" id="UP000095751"/>
    </source>
</evidence>
<dbReference type="Gene3D" id="1.25.40.20">
    <property type="entry name" value="Ankyrin repeat-containing domain"/>
    <property type="match status" value="1"/>
</dbReference>
<dbReference type="Proteomes" id="UP000095751">
    <property type="component" value="Unassembled WGS sequence"/>
</dbReference>
<evidence type="ECO:0000313" key="1">
    <source>
        <dbReference type="EMBL" id="OEU11293.1"/>
    </source>
</evidence>
<dbReference type="KEGG" id="fcy:FRACYDRAFT_246407"/>